<evidence type="ECO:0000256" key="6">
    <source>
        <dbReference type="RuleBase" id="RU003983"/>
    </source>
</evidence>
<sequence length="260" mass="28663">MKYVARDLGASAENSSGGGGRGLARELLTLALLTVCVLSLLYFLAGLVTDFAVSRISPAREAALFEGHFVDEFAEEVPEAYAQQWRKAEAILAKVQQATGVPPLHYQLGYQSSTQPNAFALPGGHIILTQGLLDALDAEIALAFVLAHELGHFAGRDHLQRLGRQLGFGAGLMLLTGFQSNALFDSVSNFLALNYSREEERAADRFALQVLDQVYGSRDGAERLFEILEQEEQLPGWAYMFQTHPDTAERIREIHEVREE</sequence>
<comment type="cofactor">
    <cofactor evidence="6">
        <name>Zn(2+)</name>
        <dbReference type="ChEBI" id="CHEBI:29105"/>
    </cofactor>
    <text evidence="6">Binds 1 zinc ion per subunit.</text>
</comment>
<comment type="caution">
    <text evidence="10">The sequence shown here is derived from an EMBL/GenBank/DDBJ whole genome shotgun (WGS) entry which is preliminary data.</text>
</comment>
<keyword evidence="8" id="KW-0812">Transmembrane</keyword>
<dbReference type="CDD" id="cd07332">
    <property type="entry name" value="M48C_Oma1_like"/>
    <property type="match status" value="1"/>
</dbReference>
<protein>
    <submittedName>
        <fullName evidence="10">M48 family metallopeptidase</fullName>
    </submittedName>
</protein>
<evidence type="ECO:0000256" key="3">
    <source>
        <dbReference type="ARBA" id="ARBA00022801"/>
    </source>
</evidence>
<keyword evidence="4 6" id="KW-0862">Zinc</keyword>
<dbReference type="EMBL" id="JARXIC010000023">
    <property type="protein sequence ID" value="MDQ8195408.1"/>
    <property type="molecule type" value="Genomic_DNA"/>
</dbReference>
<feature type="transmembrane region" description="Helical" evidence="8">
    <location>
        <begin position="27"/>
        <end position="48"/>
    </location>
</feature>
<reference evidence="10 11" key="1">
    <citation type="submission" date="2023-04" db="EMBL/GenBank/DDBJ databases">
        <title>A novel bacteria isolated from coastal sediment.</title>
        <authorList>
            <person name="Liu X.-J."/>
            <person name="Du Z.-J."/>
        </authorList>
    </citation>
    <scope>NUCLEOTIDE SEQUENCE [LARGE SCALE GENOMIC DNA]</scope>
    <source>
        <strain evidence="10 11">SDUM461004</strain>
    </source>
</reference>
<evidence type="ECO:0000256" key="1">
    <source>
        <dbReference type="ARBA" id="ARBA00022670"/>
    </source>
</evidence>
<keyword evidence="8" id="KW-0472">Membrane</keyword>
<evidence type="ECO:0000313" key="11">
    <source>
        <dbReference type="Proteomes" id="UP001243717"/>
    </source>
</evidence>
<dbReference type="PANTHER" id="PTHR22726:SF1">
    <property type="entry name" value="METALLOENDOPEPTIDASE OMA1, MITOCHONDRIAL"/>
    <property type="match status" value="1"/>
</dbReference>
<keyword evidence="1 6" id="KW-0645">Protease</keyword>
<proteinExistence type="inferred from homology"/>
<evidence type="ECO:0000256" key="5">
    <source>
        <dbReference type="ARBA" id="ARBA00023049"/>
    </source>
</evidence>
<dbReference type="InterPro" id="IPR001915">
    <property type="entry name" value="Peptidase_M48"/>
</dbReference>
<keyword evidence="11" id="KW-1185">Reference proteome</keyword>
<evidence type="ECO:0000256" key="8">
    <source>
        <dbReference type="SAM" id="Phobius"/>
    </source>
</evidence>
<evidence type="ECO:0000256" key="4">
    <source>
        <dbReference type="ARBA" id="ARBA00022833"/>
    </source>
</evidence>
<keyword evidence="8" id="KW-1133">Transmembrane helix</keyword>
<keyword evidence="3 6" id="KW-0378">Hydrolase</keyword>
<keyword evidence="2" id="KW-0479">Metal-binding</keyword>
<evidence type="ECO:0000313" key="10">
    <source>
        <dbReference type="EMBL" id="MDQ8195408.1"/>
    </source>
</evidence>
<dbReference type="RefSeq" id="WP_308985864.1">
    <property type="nucleotide sequence ID" value="NZ_JARXIC010000023.1"/>
</dbReference>
<keyword evidence="5 6" id="KW-0482">Metalloprotease</keyword>
<evidence type="ECO:0000259" key="9">
    <source>
        <dbReference type="Pfam" id="PF01435"/>
    </source>
</evidence>
<dbReference type="Proteomes" id="UP001243717">
    <property type="component" value="Unassembled WGS sequence"/>
</dbReference>
<dbReference type="Pfam" id="PF01435">
    <property type="entry name" value="Peptidase_M48"/>
    <property type="match status" value="1"/>
</dbReference>
<evidence type="ECO:0000256" key="2">
    <source>
        <dbReference type="ARBA" id="ARBA00022723"/>
    </source>
</evidence>
<name>A0ABU1AMG8_9BACT</name>
<feature type="region of interest" description="Disordered" evidence="7">
    <location>
        <begin position="1"/>
        <end position="20"/>
    </location>
</feature>
<dbReference type="Gene3D" id="3.30.2010.10">
    <property type="entry name" value="Metalloproteases ('zincins'), catalytic domain"/>
    <property type="match status" value="1"/>
</dbReference>
<dbReference type="InterPro" id="IPR051156">
    <property type="entry name" value="Mito/Outer_Membr_Metalloprot"/>
</dbReference>
<gene>
    <name evidence="10" type="ORF">QEH59_13310</name>
</gene>
<evidence type="ECO:0000256" key="7">
    <source>
        <dbReference type="SAM" id="MobiDB-lite"/>
    </source>
</evidence>
<accession>A0ABU1AMG8</accession>
<comment type="similarity">
    <text evidence="6">Belongs to the peptidase M48 family.</text>
</comment>
<dbReference type="PANTHER" id="PTHR22726">
    <property type="entry name" value="METALLOENDOPEPTIDASE OMA1"/>
    <property type="match status" value="1"/>
</dbReference>
<organism evidence="10 11">
    <name type="scientific">Thalassobacterium sedimentorum</name>
    <dbReference type="NCBI Taxonomy" id="3041258"/>
    <lineage>
        <taxon>Bacteria</taxon>
        <taxon>Pseudomonadati</taxon>
        <taxon>Verrucomicrobiota</taxon>
        <taxon>Opitutia</taxon>
        <taxon>Puniceicoccales</taxon>
        <taxon>Coraliomargaritaceae</taxon>
        <taxon>Thalassobacterium</taxon>
    </lineage>
</organism>
<feature type="domain" description="Peptidase M48" evidence="9">
    <location>
        <begin position="86"/>
        <end position="256"/>
    </location>
</feature>